<proteinExistence type="predicted"/>
<dbReference type="Gene3D" id="3.60.10.10">
    <property type="entry name" value="Endonuclease/exonuclease/phosphatase"/>
    <property type="match status" value="1"/>
</dbReference>
<comment type="caution">
    <text evidence="3">The sequence shown here is derived from an EMBL/GenBank/DDBJ whole genome shotgun (WGS) entry which is preliminary data.</text>
</comment>
<dbReference type="Proteomes" id="UP000275652">
    <property type="component" value="Unassembled WGS sequence"/>
</dbReference>
<dbReference type="InterPro" id="IPR036691">
    <property type="entry name" value="Endo/exonu/phosph_ase_sf"/>
</dbReference>
<dbReference type="PANTHER" id="PTHR19446">
    <property type="entry name" value="REVERSE TRANSCRIPTASES"/>
    <property type="match status" value="1"/>
</dbReference>
<dbReference type="EMBL" id="QUTI01017957">
    <property type="protein sequence ID" value="RLO10453.1"/>
    <property type="molecule type" value="Genomic_DNA"/>
</dbReference>
<feature type="non-terminal residue" evidence="3">
    <location>
        <position position="675"/>
    </location>
</feature>
<dbReference type="GO" id="GO:0005509">
    <property type="term" value="F:calcium ion binding"/>
    <property type="evidence" value="ECO:0007669"/>
    <property type="project" value="InterPro"/>
</dbReference>
<organism evidence="3 4">
    <name type="scientific">Aphanomyces astaci</name>
    <name type="common">Crayfish plague agent</name>
    <dbReference type="NCBI Taxonomy" id="112090"/>
    <lineage>
        <taxon>Eukaryota</taxon>
        <taxon>Sar</taxon>
        <taxon>Stramenopiles</taxon>
        <taxon>Oomycota</taxon>
        <taxon>Saprolegniomycetes</taxon>
        <taxon>Saprolegniales</taxon>
        <taxon>Verrucalvaceae</taxon>
        <taxon>Aphanomyces</taxon>
    </lineage>
</organism>
<dbReference type="InterPro" id="IPR000477">
    <property type="entry name" value="RT_dom"/>
</dbReference>
<evidence type="ECO:0000259" key="1">
    <source>
        <dbReference type="PROSITE" id="PS50222"/>
    </source>
</evidence>
<dbReference type="InterPro" id="IPR002048">
    <property type="entry name" value="EF_hand_dom"/>
</dbReference>
<accession>A0A9X8E7N7</accession>
<name>A0A9X8E7N7_APHAT</name>
<protein>
    <recommendedName>
        <fullName evidence="5">Reverse transcriptase domain-containing protein</fullName>
    </recommendedName>
</protein>
<dbReference type="AlphaFoldDB" id="A0A9X8E7N7"/>
<dbReference type="PROSITE" id="PS50878">
    <property type="entry name" value="RT_POL"/>
    <property type="match status" value="1"/>
</dbReference>
<feature type="domain" description="Reverse transcriptase" evidence="2">
    <location>
        <begin position="368"/>
        <end position="660"/>
    </location>
</feature>
<dbReference type="PROSITE" id="PS50222">
    <property type="entry name" value="EF_HAND_2"/>
    <property type="match status" value="1"/>
</dbReference>
<dbReference type="Pfam" id="PF00078">
    <property type="entry name" value="RVT_1"/>
    <property type="match status" value="1"/>
</dbReference>
<evidence type="ECO:0000313" key="4">
    <source>
        <dbReference type="Proteomes" id="UP000275652"/>
    </source>
</evidence>
<evidence type="ECO:0008006" key="5">
    <source>
        <dbReference type="Google" id="ProtNLM"/>
    </source>
</evidence>
<feature type="domain" description="EF-hand" evidence="1">
    <location>
        <begin position="404"/>
        <end position="440"/>
    </location>
</feature>
<sequence>MEIVPTHRGVRSLTAPTMLNVLMSTHMGEELWRIMETMFAGDDDMHRVMVNLYDIHESGFINLPSIGITRWDQELGRFVVPTEEIEDPAIPADESTMTPVVNRHLFHKSMPGFSTLVHLSNHDIPGRYLVARTLWGGLPVYIHNIYPPVESHLRGEFFALLPRDFEPDSLHLVGGDFNLPLHPSLDATTLHSSHGSGKSDCVEWLTALGVIDVWRQLNPSTRLFSGPGRVNRLDYLFVHGELVSHLHPEAKYDPNGYGGDHLTHTVTPSQSLSTTTKPLSSTTHLQHLRLRLAATKRSLECDGDNATKVADVAAAQLAYDSAKSEQGQYSRDRQFDFHANSNERGTSHFFRKPLGTKVPINFATVDGMSITDEPTIQNTFTAHWRSIMSAPQVGNLPDHDRRRAVLEALTKRFELVDRDSLDKPITVKELCDAMKTMNPSKSPDPDGWWLGAGFVPGRRLHDHVTMVQALQHYCTLEDQDSYATFLDFSKAYDMVDQSFLFEVLAEMNLGANFISWVRMLYNSPVASIMFNGTLGPAIRPTRGVKRGYPLSCLLFVLYLEPLGDMLRAQPQHGISLPHGESMTSIFFADDSTLLSKDLPAAVEQLGIVEEFCAVSGARLNQDKCQTMVLNGHLDPADTDGGDLLNIVPTGKPIKYLGLMFGHQLPSDYQLNLINE</sequence>
<evidence type="ECO:0000259" key="2">
    <source>
        <dbReference type="PROSITE" id="PS50878"/>
    </source>
</evidence>
<dbReference type="SUPFAM" id="SSF56219">
    <property type="entry name" value="DNase I-like"/>
    <property type="match status" value="1"/>
</dbReference>
<dbReference type="CDD" id="cd01650">
    <property type="entry name" value="RT_nLTR_like"/>
    <property type="match status" value="1"/>
</dbReference>
<reference evidence="3 4" key="1">
    <citation type="journal article" date="2018" name="J. Invertebr. Pathol.">
        <title>New genotyping method for the causative agent of crayfish plague (Aphanomyces astaci) based on whole genome data.</title>
        <authorList>
            <person name="Minardi D."/>
            <person name="Studholme D.J."/>
            <person name="van der Giezen M."/>
            <person name="Pretto T."/>
            <person name="Oidtmann B."/>
        </authorList>
    </citation>
    <scope>NUCLEOTIDE SEQUENCE [LARGE SCALE GENOMIC DNA]</scope>
    <source>
        <strain evidence="3 4">KB13</strain>
    </source>
</reference>
<gene>
    <name evidence="3" type="ORF">DYB28_011204</name>
</gene>
<evidence type="ECO:0000313" key="3">
    <source>
        <dbReference type="EMBL" id="RLO10453.1"/>
    </source>
</evidence>